<proteinExistence type="predicted"/>
<dbReference type="OrthoDB" id="1682876at2759"/>
<dbReference type="Pfam" id="PF05553">
    <property type="entry name" value="DUF761"/>
    <property type="match status" value="1"/>
</dbReference>
<dbReference type="Proteomes" id="UP000436088">
    <property type="component" value="Unassembled WGS sequence"/>
</dbReference>
<accession>A0A6A2XAI9</accession>
<evidence type="ECO:0000313" key="2">
    <source>
        <dbReference type="Proteomes" id="UP000436088"/>
    </source>
</evidence>
<name>A0A6A2XAI9_HIBSY</name>
<dbReference type="AlphaFoldDB" id="A0A6A2XAI9"/>
<organism evidence="1 2">
    <name type="scientific">Hibiscus syriacus</name>
    <name type="common">Rose of Sharon</name>
    <dbReference type="NCBI Taxonomy" id="106335"/>
    <lineage>
        <taxon>Eukaryota</taxon>
        <taxon>Viridiplantae</taxon>
        <taxon>Streptophyta</taxon>
        <taxon>Embryophyta</taxon>
        <taxon>Tracheophyta</taxon>
        <taxon>Spermatophyta</taxon>
        <taxon>Magnoliopsida</taxon>
        <taxon>eudicotyledons</taxon>
        <taxon>Gunneridae</taxon>
        <taxon>Pentapetalae</taxon>
        <taxon>rosids</taxon>
        <taxon>malvids</taxon>
        <taxon>Malvales</taxon>
        <taxon>Malvaceae</taxon>
        <taxon>Malvoideae</taxon>
        <taxon>Hibiscus</taxon>
    </lineage>
</organism>
<dbReference type="InterPro" id="IPR008480">
    <property type="entry name" value="DUF761_pln"/>
</dbReference>
<gene>
    <name evidence="1" type="ORF">F3Y22_tig00112801pilonHSYRG00082</name>
</gene>
<protein>
    <submittedName>
        <fullName evidence="1">Uncharacterized protein</fullName>
    </submittedName>
</protein>
<keyword evidence="2" id="KW-1185">Reference proteome</keyword>
<sequence>MGVEHWSVIGRLKKAVKRIKSLLCLKLSRWRLACFLKSASPRRRLSLSFNDHIGLTGCIEEDEVEPSERGLVHRSSSCRADDVDQMAEIFISNFRRQLWLERQFSLEMRYHRCRSLESDRD</sequence>
<dbReference type="EMBL" id="VEPZ02001653">
    <property type="protein sequence ID" value="KAE8664305.1"/>
    <property type="molecule type" value="Genomic_DNA"/>
</dbReference>
<reference evidence="1" key="1">
    <citation type="submission" date="2019-09" db="EMBL/GenBank/DDBJ databases">
        <title>Draft genome information of white flower Hibiscus syriacus.</title>
        <authorList>
            <person name="Kim Y.-M."/>
        </authorList>
    </citation>
    <scope>NUCLEOTIDE SEQUENCE [LARGE SCALE GENOMIC DNA]</scope>
    <source>
        <strain evidence="1">YM2019G1</strain>
    </source>
</reference>
<evidence type="ECO:0000313" key="1">
    <source>
        <dbReference type="EMBL" id="KAE8664305.1"/>
    </source>
</evidence>
<comment type="caution">
    <text evidence="1">The sequence shown here is derived from an EMBL/GenBank/DDBJ whole genome shotgun (WGS) entry which is preliminary data.</text>
</comment>